<dbReference type="InterPro" id="IPR026341">
    <property type="entry name" value="T9SS_type_B"/>
</dbReference>
<keyword evidence="3" id="KW-1185">Reference proteome</keyword>
<evidence type="ECO:0000259" key="1">
    <source>
        <dbReference type="Pfam" id="PF26628"/>
    </source>
</evidence>
<gene>
    <name evidence="2" type="ORF">HME9304_01933</name>
</gene>
<dbReference type="Pfam" id="PF13573">
    <property type="entry name" value="SprB"/>
    <property type="match status" value="2"/>
</dbReference>
<dbReference type="Pfam" id="PF13585">
    <property type="entry name" value="CHU_C"/>
    <property type="match status" value="1"/>
</dbReference>
<dbReference type="InterPro" id="IPR058515">
    <property type="entry name" value="DUF8202"/>
</dbReference>
<protein>
    <recommendedName>
        <fullName evidence="1">DUF8202 domain-containing protein</fullName>
    </recommendedName>
</protein>
<sequence>MSTQLLKNLFNSKKTLKRKSHPAINILRRIFTLVSFISLFILCTFQTNAQQLDTWFTADRAVNSEPLPTPGQLQLFTPYAPADGTPVNIWYDFVDFTAQDGVPHPAPADYPAAPPTGFDYPFGPGFLSPAGSIAGIPTLRRNRMNFNPAVEFDGSGDGEALHFRSNSRNNITVIVVFEGLGAGNSAETQRLLFGGDVDTHLSGRTNISLGLSNGNRFSVGRTWLGDGGGFFESGNIDLLGSPTIGVFTRNVIGFEEERLITKVNGIPDIATDRSDITADQELFYFNRLGKHFNSNDSNRNFSGDIAEVLFFDGVFPEATYVQRAESYLAIKYGITLNGAGALGSIAGNTSYNYLAADGTVIWQAMPSPYIYDIAGIGKDRFADLDGGIPNNSSDDRKLRYNLHQRISKSVNTEAIVTVSTNSNFGNDNLDDTRTPVDTGVSAFSTRHNYLVWGNDHASLSETVVELPLSGDVDSRISREWKVQMSNSAGLSPIPNVSVSVDLSGSDILANDACAIHLMIDTDGDGDFTTGPITYITATSIIGTNAFFDNVNFEDEDVFSIAYGDFTPPTASNPASIDVCDTVPAPDPDVVIDEADNCAVDTVVHLNDVSNGGSNPEIITRTYRITDTSGNFIDVEQTINVYTSPNITDLADPTACDSYTLPPISGSNLTGNEAYFSESGGMGTQYNEDDVLTASGTYYIYDETGTTPNCSDEESFILTIISTPTVSVTASSDPTTCGGSDGSIALQFTDVPPGNYTITYFDGAADQDILNVPVAADSATLTGLSAGTYEDIRITVSGCASAADGPDVTLSDPETPTVSVTASSDPTTCGGSDGSIALQFTDVPPGNYTITYFDGAADQDILNVPVAADSATLTGLSAGTYEDIRITVSGCASAADGPDVTLSDPETPTVSVTASSDPTTCGGSDGSIALQFTDVPPGNYTITYFDGAADQDILNVPVAADSATLTGLSAGTYEDIRITVSGCASAADGPDVTLSDPETPTVSVTASSDPTTCGGSDGSIALQFTDVPPGNYTITYFDGAADQDILNVPVAADSATLTGLSAGTYEDIRITVSGCASAADGPDVTLSDPETPTVSVTASSDPTTCGGSDGSIALQFTDVPPGNYTITYFDGAADQDILNVPVAADSATLTGLSAGTYEDIRITVSGCASAADGPDVTLSDPETPTVSVTASSDPTTCGGSDGSIALQFTDVPPGNYTITYFDGAADQDILNVPVAADSATLTGLSAGTYEDIRITVSGCASAADGPDVTLSDPETPTVSVTASSDPTTCGGSDGSIALQFTDVPPGNYTITYFDGAADQDILNVPVAADSATLTGLSAGTYEDIRITVSGCASAADGPDVTLSDPETPTVSVTASSDPTTCGGSDGSIALQFTDVPPGNYTITYFDGAADQDILNVPVAADSATLTGLSAGTYEDIRITVSGCASAADGPDVTLSDPETPTVSVTASSDPTTCGGSDGSIALQFTDVPPGNYTITYFDGAADQDILNVPVAADSATLTGLSAGTYEDIRITVSGCASAADGPDVTLSDPETPTVSVTASSDPTTCGGSDGSIALQFTDVPPGNYTITYFDGAADQDILNVPVAADSATLTGLSAGTYEDIRITVSGCASAADGPDVTLSDPETPTVSVTASSDPTTCGGSDGSIALQFTDVPPGNYTITYFDGAADQDILNVPVAADSATLTGLSAGTYEDIRITVSGCASAADGPDVTLSDPETPTVSVTASSDPTTCGGSDGSIALQFTDVPPGNYTITYFDGAADQDILNVPVAADSATLTGLSAGTYEDIRITVSGCASAADGPDVTLSDPETPTVSVTASSDPTTCGGSDGSIALQFTDVPPGNYTITYFDGAADQDILNVPVAADSATLTGLSAGTYEDIRITVSGCASAADGPDVTLSDPETPTVSVTASSDPTTCGGSDGSIALQFTDVPPGNYTITYFDGAADQDILNVPVAADSATLTGLSAGTYEDIRITVSGCASAADGPDVTLSDPETPTVSVTASSDPTTCGGSDGSIALQFTDVPPGNYTITYFDGAADQDILNVPVAADSATLTGLSAGTYEDIRITVSGCASAADGPDVTLSDPETPTVSVTASSDPTTCGGSDGSIALQFTDVPPGNYTITYFDGAADQDILNVPVAADSATLTGLSAGTYEDIRITVSGCASAADGPDVTLSDPVLSISIITQNTLCLDSEDGSVDVSITNGDAPYTVQLNSGADMMFQNDSFTIDNLAPGNYDISVTSNNGCSSESSFEIFIEGPDLSATIDTDYLCSGNTPINRTEILLVDQSISSDVLYAIDSTNPADFVLSPVFNDLAPGSHFAAILHTDGCLSTIPFEIDEINPLEMVIVKNNEAEIEVTVSGGLPPYTYFYNDNPGTSQNTLTALESGSYVVRVVDSLGCEVFDTTSVDLVDIEIPNFFTPNGDGNNDFWGPRNIEKLPNIETYVFDRYGRKIKIMGQSNNGWDGTYESNPLPSGDYWYTIRLNDGTGREYVGNFTLYR</sequence>
<feature type="domain" description="DUF8202" evidence="1">
    <location>
        <begin position="322"/>
        <end position="555"/>
    </location>
</feature>
<evidence type="ECO:0000313" key="3">
    <source>
        <dbReference type="Proteomes" id="UP000248536"/>
    </source>
</evidence>
<evidence type="ECO:0000313" key="2">
    <source>
        <dbReference type="EMBL" id="AWX44927.1"/>
    </source>
</evidence>
<dbReference type="InterPro" id="IPR025667">
    <property type="entry name" value="SprB_repeat"/>
</dbReference>
<accession>A0A2Z4LUG3</accession>
<dbReference type="NCBIfam" id="TIGR04131">
    <property type="entry name" value="Bac_Flav_CTERM"/>
    <property type="match status" value="1"/>
</dbReference>
<dbReference type="EMBL" id="CP030104">
    <property type="protein sequence ID" value="AWX44927.1"/>
    <property type="molecule type" value="Genomic_DNA"/>
</dbReference>
<dbReference type="Proteomes" id="UP000248536">
    <property type="component" value="Chromosome"/>
</dbReference>
<dbReference type="Pfam" id="PF26628">
    <property type="entry name" value="DUF8202"/>
    <property type="match status" value="1"/>
</dbReference>
<organism evidence="2 3">
    <name type="scientific">Flagellimonas maritima</name>
    <dbReference type="NCBI Taxonomy" id="1383885"/>
    <lineage>
        <taxon>Bacteria</taxon>
        <taxon>Pseudomonadati</taxon>
        <taxon>Bacteroidota</taxon>
        <taxon>Flavobacteriia</taxon>
        <taxon>Flavobacteriales</taxon>
        <taxon>Flavobacteriaceae</taxon>
        <taxon>Flagellimonas</taxon>
    </lineage>
</organism>
<dbReference type="RefSeq" id="WP_164674826.1">
    <property type="nucleotide sequence ID" value="NZ_CP030104.1"/>
</dbReference>
<reference evidence="2 3" key="1">
    <citation type="submission" date="2018-06" db="EMBL/GenBank/DDBJ databases">
        <title>Spongiibacterium sp. HME9304 Genome sequencing and assembly.</title>
        <authorList>
            <person name="Kang H."/>
            <person name="Kim H."/>
            <person name="Joh K."/>
        </authorList>
    </citation>
    <scope>NUCLEOTIDE SEQUENCE [LARGE SCALE GENOMIC DNA]</scope>
    <source>
        <strain evidence="2 3">HME9304</strain>
    </source>
</reference>
<dbReference type="KEGG" id="spon:HME9304_01933"/>
<name>A0A2Z4LUG3_9FLAO</name>
<proteinExistence type="predicted"/>